<dbReference type="GO" id="GO:0140359">
    <property type="term" value="F:ABC-type transporter activity"/>
    <property type="evidence" value="ECO:0007669"/>
    <property type="project" value="InterPro"/>
</dbReference>
<protein>
    <submittedName>
        <fullName evidence="6">Polysialic acid transport ATP-binding protein KpsT</fullName>
    </submittedName>
</protein>
<evidence type="ECO:0000313" key="7">
    <source>
        <dbReference type="Proteomes" id="UP000193623"/>
    </source>
</evidence>
<dbReference type="GO" id="GO:0016887">
    <property type="term" value="F:ATP hydrolysis activity"/>
    <property type="evidence" value="ECO:0007669"/>
    <property type="project" value="InterPro"/>
</dbReference>
<evidence type="ECO:0000259" key="5">
    <source>
        <dbReference type="PROSITE" id="PS50893"/>
    </source>
</evidence>
<comment type="similarity">
    <text evidence="1">Belongs to the ABC transporter superfamily.</text>
</comment>
<dbReference type="PANTHER" id="PTHR46743">
    <property type="entry name" value="TEICHOIC ACIDS EXPORT ATP-BINDING PROTEIN TAGH"/>
    <property type="match status" value="1"/>
</dbReference>
<dbReference type="OrthoDB" id="9778870at2"/>
<dbReference type="SMART" id="SM00382">
    <property type="entry name" value="AAA"/>
    <property type="match status" value="1"/>
</dbReference>
<dbReference type="PANTHER" id="PTHR46743:SF2">
    <property type="entry name" value="TEICHOIC ACIDS EXPORT ATP-BINDING PROTEIN TAGH"/>
    <property type="match status" value="1"/>
</dbReference>
<feature type="domain" description="ABC transporter" evidence="5">
    <location>
        <begin position="2"/>
        <end position="221"/>
    </location>
</feature>
<dbReference type="SUPFAM" id="SSF52540">
    <property type="entry name" value="P-loop containing nucleoside triphosphate hydrolases"/>
    <property type="match status" value="1"/>
</dbReference>
<dbReference type="InterPro" id="IPR003593">
    <property type="entry name" value="AAA+_ATPase"/>
</dbReference>
<sequence>MIEFHNVTKQFVTNGKIKTVISDLNLSLPGRRSLGLLGRNGAGKSTLLNMIAGTSEPTYGQIVTEGLVSWPVGFAGSFHPDLTGLQNCRFISRIYGVDTDGLVEFVEDFAGLKEHFRMPLRSYSSGMKSRLAFAVSMGIEFDIYLVDEITAVGDAAFRESSDRLFQARTQSSSAVVCSHSMDQVKRLCDCALVLGDDGAQFFESVDEAIQVHKHNMAQLVR</sequence>
<dbReference type="GO" id="GO:0005524">
    <property type="term" value="F:ATP binding"/>
    <property type="evidence" value="ECO:0007669"/>
    <property type="project" value="UniProtKB-KW"/>
</dbReference>
<name>A0A1Y5TH07_9RHOB</name>
<dbReference type="CDD" id="cd03220">
    <property type="entry name" value="ABC_KpsT_Wzt"/>
    <property type="match status" value="1"/>
</dbReference>
<keyword evidence="2" id="KW-0813">Transport</keyword>
<dbReference type="InterPro" id="IPR017871">
    <property type="entry name" value="ABC_transporter-like_CS"/>
</dbReference>
<reference evidence="6 7" key="1">
    <citation type="submission" date="2017-03" db="EMBL/GenBank/DDBJ databases">
        <authorList>
            <person name="Afonso C.L."/>
            <person name="Miller P.J."/>
            <person name="Scott M.A."/>
            <person name="Spackman E."/>
            <person name="Goraichik I."/>
            <person name="Dimitrov K.M."/>
            <person name="Suarez D.L."/>
            <person name="Swayne D.E."/>
        </authorList>
    </citation>
    <scope>NUCLEOTIDE SEQUENCE [LARGE SCALE GENOMIC DNA]</scope>
    <source>
        <strain evidence="6 7">CECT 8397</strain>
    </source>
</reference>
<keyword evidence="3" id="KW-0547">Nucleotide-binding</keyword>
<dbReference type="PROSITE" id="PS00211">
    <property type="entry name" value="ABC_TRANSPORTER_1"/>
    <property type="match status" value="1"/>
</dbReference>
<dbReference type="RefSeq" id="WP_085865667.1">
    <property type="nucleotide sequence ID" value="NZ_FWFT01000007.1"/>
</dbReference>
<evidence type="ECO:0000256" key="2">
    <source>
        <dbReference type="ARBA" id="ARBA00022448"/>
    </source>
</evidence>
<dbReference type="Proteomes" id="UP000193623">
    <property type="component" value="Unassembled WGS sequence"/>
</dbReference>
<dbReference type="AlphaFoldDB" id="A0A1Y5TH07"/>
<keyword evidence="4 6" id="KW-0067">ATP-binding</keyword>
<dbReference type="InterPro" id="IPR015860">
    <property type="entry name" value="ABC_transpr_TagH-like"/>
</dbReference>
<gene>
    <name evidence="6" type="primary">kpsT_2</name>
    <name evidence="6" type="ORF">PSJ8397_03273</name>
</gene>
<dbReference type="Gene3D" id="3.40.50.300">
    <property type="entry name" value="P-loop containing nucleotide triphosphate hydrolases"/>
    <property type="match status" value="1"/>
</dbReference>
<evidence type="ECO:0000313" key="6">
    <source>
        <dbReference type="EMBL" id="SLN61813.1"/>
    </source>
</evidence>
<evidence type="ECO:0000256" key="1">
    <source>
        <dbReference type="ARBA" id="ARBA00005417"/>
    </source>
</evidence>
<dbReference type="GO" id="GO:0016020">
    <property type="term" value="C:membrane"/>
    <property type="evidence" value="ECO:0007669"/>
    <property type="project" value="InterPro"/>
</dbReference>
<dbReference type="InterPro" id="IPR027417">
    <property type="entry name" value="P-loop_NTPase"/>
</dbReference>
<dbReference type="Pfam" id="PF00005">
    <property type="entry name" value="ABC_tran"/>
    <property type="match status" value="1"/>
</dbReference>
<keyword evidence="7" id="KW-1185">Reference proteome</keyword>
<evidence type="ECO:0000256" key="3">
    <source>
        <dbReference type="ARBA" id="ARBA00022741"/>
    </source>
</evidence>
<dbReference type="PROSITE" id="PS50893">
    <property type="entry name" value="ABC_TRANSPORTER_2"/>
    <property type="match status" value="1"/>
</dbReference>
<evidence type="ECO:0000256" key="4">
    <source>
        <dbReference type="ARBA" id="ARBA00022840"/>
    </source>
</evidence>
<dbReference type="EMBL" id="FWFT01000007">
    <property type="protein sequence ID" value="SLN61813.1"/>
    <property type="molecule type" value="Genomic_DNA"/>
</dbReference>
<accession>A0A1Y5TH07</accession>
<dbReference type="InterPro" id="IPR050683">
    <property type="entry name" value="Bact_Polysacc_Export_ATP-bd"/>
</dbReference>
<dbReference type="InterPro" id="IPR003439">
    <property type="entry name" value="ABC_transporter-like_ATP-bd"/>
</dbReference>
<organism evidence="6 7">
    <name type="scientific">Pseudooctadecabacter jejudonensis</name>
    <dbReference type="NCBI Taxonomy" id="1391910"/>
    <lineage>
        <taxon>Bacteria</taxon>
        <taxon>Pseudomonadati</taxon>
        <taxon>Pseudomonadota</taxon>
        <taxon>Alphaproteobacteria</taxon>
        <taxon>Rhodobacterales</taxon>
        <taxon>Paracoccaceae</taxon>
        <taxon>Pseudooctadecabacter</taxon>
    </lineage>
</organism>
<proteinExistence type="inferred from homology"/>